<organism evidence="11 12">
    <name type="scientific">Helicoverpa armigera</name>
    <name type="common">Cotton bollworm</name>
    <name type="synonym">Heliothis armigera</name>
    <dbReference type="NCBI Taxonomy" id="29058"/>
    <lineage>
        <taxon>Eukaryota</taxon>
        <taxon>Metazoa</taxon>
        <taxon>Ecdysozoa</taxon>
        <taxon>Arthropoda</taxon>
        <taxon>Hexapoda</taxon>
        <taxon>Insecta</taxon>
        <taxon>Pterygota</taxon>
        <taxon>Neoptera</taxon>
        <taxon>Endopterygota</taxon>
        <taxon>Lepidoptera</taxon>
        <taxon>Glossata</taxon>
        <taxon>Ditrysia</taxon>
        <taxon>Noctuoidea</taxon>
        <taxon>Noctuidae</taxon>
        <taxon>Heliothinae</taxon>
        <taxon>Helicoverpa</taxon>
    </lineage>
</organism>
<name>A0A2W1BDZ7_HELAM</name>
<dbReference type="InterPro" id="IPR001584">
    <property type="entry name" value="Integrase_cat-core"/>
</dbReference>
<dbReference type="Gene3D" id="3.30.70.270">
    <property type="match status" value="1"/>
</dbReference>
<evidence type="ECO:0000256" key="1">
    <source>
        <dbReference type="ARBA" id="ARBA00012493"/>
    </source>
</evidence>
<dbReference type="Pfam" id="PF17917">
    <property type="entry name" value="RT_RNaseH"/>
    <property type="match status" value="1"/>
</dbReference>
<dbReference type="PANTHER" id="PTHR37984:SF5">
    <property type="entry name" value="PROTEIN NYNRIN-LIKE"/>
    <property type="match status" value="1"/>
</dbReference>
<evidence type="ECO:0000256" key="3">
    <source>
        <dbReference type="ARBA" id="ARBA00022679"/>
    </source>
</evidence>
<dbReference type="GO" id="GO:0003676">
    <property type="term" value="F:nucleic acid binding"/>
    <property type="evidence" value="ECO:0007669"/>
    <property type="project" value="InterPro"/>
</dbReference>
<dbReference type="Gene3D" id="3.10.10.10">
    <property type="entry name" value="HIV Type 1 Reverse Transcriptase, subunit A, domain 1"/>
    <property type="match status" value="1"/>
</dbReference>
<dbReference type="Pfam" id="PF00665">
    <property type="entry name" value="rve"/>
    <property type="match status" value="1"/>
</dbReference>
<feature type="compositionally biased region" description="Low complexity" evidence="9">
    <location>
        <begin position="699"/>
        <end position="709"/>
    </location>
</feature>
<evidence type="ECO:0000256" key="2">
    <source>
        <dbReference type="ARBA" id="ARBA00022670"/>
    </source>
</evidence>
<evidence type="ECO:0000259" key="10">
    <source>
        <dbReference type="PROSITE" id="PS50994"/>
    </source>
</evidence>
<keyword evidence="5" id="KW-0540">Nuclease</keyword>
<dbReference type="InterPro" id="IPR043128">
    <property type="entry name" value="Rev_trsase/Diguanyl_cyclase"/>
</dbReference>
<dbReference type="OrthoDB" id="3863715at2759"/>
<dbReference type="InterPro" id="IPR036397">
    <property type="entry name" value="RNaseH_sf"/>
</dbReference>
<dbReference type="Gene3D" id="1.10.340.70">
    <property type="match status" value="1"/>
</dbReference>
<dbReference type="GO" id="GO:0003964">
    <property type="term" value="F:RNA-directed DNA polymerase activity"/>
    <property type="evidence" value="ECO:0007669"/>
    <property type="project" value="UniProtKB-KW"/>
</dbReference>
<evidence type="ECO:0000256" key="6">
    <source>
        <dbReference type="ARBA" id="ARBA00022759"/>
    </source>
</evidence>
<feature type="region of interest" description="Disordered" evidence="9">
    <location>
        <begin position="651"/>
        <end position="709"/>
    </location>
</feature>
<dbReference type="InterPro" id="IPR012337">
    <property type="entry name" value="RNaseH-like_sf"/>
</dbReference>
<dbReference type="PANTHER" id="PTHR37984">
    <property type="entry name" value="PROTEIN CBG26694"/>
    <property type="match status" value="1"/>
</dbReference>
<dbReference type="InterPro" id="IPR043502">
    <property type="entry name" value="DNA/RNA_pol_sf"/>
</dbReference>
<gene>
    <name evidence="11" type="primary">HaOG209515</name>
    <name evidence="11" type="ORF">B5X24_HaOG209515</name>
</gene>
<proteinExistence type="predicted"/>
<dbReference type="GO" id="GO:0006508">
    <property type="term" value="P:proteolysis"/>
    <property type="evidence" value="ECO:0007669"/>
    <property type="project" value="UniProtKB-KW"/>
</dbReference>
<dbReference type="GO" id="GO:0015074">
    <property type="term" value="P:DNA integration"/>
    <property type="evidence" value="ECO:0007669"/>
    <property type="project" value="InterPro"/>
</dbReference>
<dbReference type="PROSITE" id="PS50994">
    <property type="entry name" value="INTEGRASE"/>
    <property type="match status" value="1"/>
</dbReference>
<evidence type="ECO:0000256" key="4">
    <source>
        <dbReference type="ARBA" id="ARBA00022695"/>
    </source>
</evidence>
<dbReference type="Gene3D" id="3.10.20.370">
    <property type="match status" value="1"/>
</dbReference>
<evidence type="ECO:0000313" key="12">
    <source>
        <dbReference type="Proteomes" id="UP000249218"/>
    </source>
</evidence>
<evidence type="ECO:0000256" key="8">
    <source>
        <dbReference type="ARBA" id="ARBA00022918"/>
    </source>
</evidence>
<dbReference type="EC" id="2.7.7.49" evidence="1"/>
<dbReference type="CDD" id="cd09274">
    <property type="entry name" value="RNase_HI_RT_Ty3"/>
    <property type="match status" value="1"/>
</dbReference>
<dbReference type="SUPFAM" id="SSF53098">
    <property type="entry name" value="Ribonuclease H-like"/>
    <property type="match status" value="1"/>
</dbReference>
<keyword evidence="2" id="KW-0645">Protease</keyword>
<evidence type="ECO:0000256" key="7">
    <source>
        <dbReference type="ARBA" id="ARBA00022801"/>
    </source>
</evidence>
<accession>A0A2W1BDZ7</accession>
<dbReference type="FunFam" id="3.10.10.10:FF:000007">
    <property type="entry name" value="Retrovirus-related Pol polyprotein from transposon 17.6-like Protein"/>
    <property type="match status" value="1"/>
</dbReference>
<dbReference type="InterPro" id="IPR050951">
    <property type="entry name" value="Retrovirus_Pol_polyprotein"/>
</dbReference>
<protein>
    <recommendedName>
        <fullName evidence="1">RNA-directed DNA polymerase</fullName>
        <ecNumber evidence="1">2.7.7.49</ecNumber>
    </recommendedName>
</protein>
<dbReference type="InterPro" id="IPR041588">
    <property type="entry name" value="Integrase_H2C2"/>
</dbReference>
<dbReference type="EMBL" id="KZ150105">
    <property type="protein sequence ID" value="PZC73419.1"/>
    <property type="molecule type" value="Genomic_DNA"/>
</dbReference>
<dbReference type="Pfam" id="PF17921">
    <property type="entry name" value="Integrase_H2C2"/>
    <property type="match status" value="1"/>
</dbReference>
<evidence type="ECO:0000313" key="11">
    <source>
        <dbReference type="EMBL" id="PZC73419.1"/>
    </source>
</evidence>
<evidence type="ECO:0000256" key="9">
    <source>
        <dbReference type="SAM" id="MobiDB-lite"/>
    </source>
</evidence>
<keyword evidence="7" id="KW-0378">Hydrolase</keyword>
<reference evidence="11 12" key="1">
    <citation type="journal article" date="2017" name="BMC Biol.">
        <title>Genomic innovations, transcriptional plasticity and gene loss underlying the evolution and divergence of two highly polyphagous and invasive Helicoverpa pest species.</title>
        <authorList>
            <person name="Pearce S.L."/>
            <person name="Clarke D.F."/>
            <person name="East P.D."/>
            <person name="Elfekih S."/>
            <person name="Gordon K.H."/>
            <person name="Jermiin L.S."/>
            <person name="McGaughran A."/>
            <person name="Oakeshott J.G."/>
            <person name="Papanikolaou A."/>
            <person name="Perera O.P."/>
            <person name="Rane R.V."/>
            <person name="Richards S."/>
            <person name="Tay W.T."/>
            <person name="Walsh T.K."/>
            <person name="Anderson A."/>
            <person name="Anderson C.J."/>
            <person name="Asgari S."/>
            <person name="Board P.G."/>
            <person name="Bretschneider A."/>
            <person name="Campbell P.M."/>
            <person name="Chertemps T."/>
            <person name="Christeller J.T."/>
            <person name="Coppin C.W."/>
            <person name="Downes S.J."/>
            <person name="Duan G."/>
            <person name="Farnsworth C.A."/>
            <person name="Good R.T."/>
            <person name="Han L.B."/>
            <person name="Han Y.C."/>
            <person name="Hatje K."/>
            <person name="Horne I."/>
            <person name="Huang Y.P."/>
            <person name="Hughes D.S."/>
            <person name="Jacquin-Joly E."/>
            <person name="James W."/>
            <person name="Jhangiani S."/>
            <person name="Kollmar M."/>
            <person name="Kuwar S.S."/>
            <person name="Li S."/>
            <person name="Liu N.Y."/>
            <person name="Maibeche M.T."/>
            <person name="Miller J.R."/>
            <person name="Montagne N."/>
            <person name="Perry T."/>
            <person name="Qu J."/>
            <person name="Song S.V."/>
            <person name="Sutton G.G."/>
            <person name="Vogel H."/>
            <person name="Walenz B.P."/>
            <person name="Xu W."/>
            <person name="Zhang H.J."/>
            <person name="Zou Z."/>
            <person name="Batterham P."/>
            <person name="Edwards O.R."/>
            <person name="Feyereisen R."/>
            <person name="Gibbs R.A."/>
            <person name="Heckel D.G."/>
            <person name="McGrath A."/>
            <person name="Robin C."/>
            <person name="Scherer S.E."/>
            <person name="Worley K.C."/>
            <person name="Wu Y.D."/>
        </authorList>
    </citation>
    <scope>NUCLEOTIDE SEQUENCE [LARGE SCALE GENOMIC DNA]</scope>
    <source>
        <strain evidence="11">Harm_GR_Male_#8</strain>
        <tissue evidence="11">Whole organism</tissue>
    </source>
</reference>
<keyword evidence="8" id="KW-0695">RNA-directed DNA polymerase</keyword>
<feature type="domain" description="Integrase catalytic" evidence="10">
    <location>
        <begin position="424"/>
        <end position="525"/>
    </location>
</feature>
<dbReference type="FunFam" id="3.10.20.370:FF:000001">
    <property type="entry name" value="Retrovirus-related Pol polyprotein from transposon 17.6-like protein"/>
    <property type="match status" value="1"/>
</dbReference>
<keyword evidence="6" id="KW-0255">Endonuclease</keyword>
<dbReference type="Proteomes" id="UP000249218">
    <property type="component" value="Unassembled WGS sequence"/>
</dbReference>
<dbReference type="Gene3D" id="3.30.420.10">
    <property type="entry name" value="Ribonuclease H-like superfamily/Ribonuclease H"/>
    <property type="match status" value="1"/>
</dbReference>
<dbReference type="GO" id="GO:0004519">
    <property type="term" value="F:endonuclease activity"/>
    <property type="evidence" value="ECO:0007669"/>
    <property type="project" value="UniProtKB-KW"/>
</dbReference>
<dbReference type="InterPro" id="IPR041373">
    <property type="entry name" value="RT_RNaseH"/>
</dbReference>
<keyword evidence="3" id="KW-0808">Transferase</keyword>
<dbReference type="GO" id="GO:0008233">
    <property type="term" value="F:peptidase activity"/>
    <property type="evidence" value="ECO:0007669"/>
    <property type="project" value="UniProtKB-KW"/>
</dbReference>
<dbReference type="GO" id="GO:0042575">
    <property type="term" value="C:DNA polymerase complex"/>
    <property type="evidence" value="ECO:0007669"/>
    <property type="project" value="UniProtKB-ARBA"/>
</dbReference>
<keyword evidence="4" id="KW-0548">Nucleotidyltransferase</keyword>
<feature type="compositionally biased region" description="Polar residues" evidence="9">
    <location>
        <begin position="671"/>
        <end position="691"/>
    </location>
</feature>
<keyword evidence="12" id="KW-1185">Reference proteome</keyword>
<dbReference type="AlphaFoldDB" id="A0A2W1BDZ7"/>
<evidence type="ECO:0000256" key="5">
    <source>
        <dbReference type="ARBA" id="ARBA00022722"/>
    </source>
</evidence>
<sequence length="709" mass="80922">MNLMQDTNLSVIVNSKGVTLIHQPAVFHMRLQSEKFDNLDCDLTDGDQINELKLLLAKFEHLFIRGYPHTRVNTGELEIRLKDPNKCVERRPYRLSPIERQKVRDIVTGFHQIPISEGSIEKTAFVTPDGMYEYLAMPFGLSNACSVYQRCMNRALADLLNSPDQENAPIELYTDASSLGYGAVLVQVIGGRQHPVAYMSQRTTDAESRYHSYELETLAVVRAVKHFRHYLYGRKFKVITDCNALKASKHKKDLLPRIHRWWAFLQNYEFEVEYRKGERLQHADFFSRNPTIEMAINIMTKDTEWLQIEQRRDDTLRPVINSMTTDNPAPGYVLEEGVLKKLLADPSILGTCKPTVVPKSFQWSLINSFHTSLQHPGWEKTLQKLRDSYWFPNMSTIVRRFVDNCVICRTSKGPSGAIQAQLHPIQKPTAAFQVIHMDITGKLGTRNAEGQDEYVIVIIDAFTKYILLNYSNDKSQSSSLAALKRVVHLFGTPVQVVVDGGREFLGEFKAYCDCFGINLHAIAPGTALDALQLAFNCTPHRVTGCAPLTLLTRRKHTVPPELLRLVDIDNESIDFDMLDQHVQRKMAAAAEYDKHRFDRNKAKLRPFQRGDYVLIKNNPRNQTSLDLKYSEPYEIYRILDNDRYMVKRVTGRGRPRKVAHDQLRRAPQPGEQETVSTGANDDTEQQTTAQIVDTPDPPSTSQTTQLLDA</sequence>
<dbReference type="SUPFAM" id="SSF56672">
    <property type="entry name" value="DNA/RNA polymerases"/>
    <property type="match status" value="1"/>
</dbReference>